<sequence>MAKKLNVAVAQSRTRDTLSDTLQALEHTTRLAASRGAHVLLFPEAYLGGYPRTCTFGAAVGGRDALGREQYLHYYQAAVDLGDTPAGAGDGWIERTLPVAKGKNYRGDGTREYLERVARETGVLLIVGLIERAGGSLYCAVAYVDPKRGTLGKRRKVMPTGSERLVWAQGSPSTLKAVTTEINGVKLTLAAAICWENFMPLLRQSLYSQNVNLYLAPTADTRDTWLPLMRTVAFEGRAVVLSANQCVRQSELPSWITAGRAHTSVASHHTIEARPPTSRRSTRQRRQPSITTLEGSHEIVWPCNDPDAATTTTTITTEAPPEADSGIHPSPRAEEHASSTAIDGVEVAEEDIDPFATHSPTTRPISYFPSQPPSQPPPQPPSLSDCTKCHRKSIITEDEHEITWPDHTADTKKGAASTSSLSSDPYLSGGGSCIIGPMGDVLAGPIWNISDSNGGYDDCGHILITEVDFEDCERGRLDLDVAGSYSRNDAFKLTVDGLDLNPPPI</sequence>
<dbReference type="InterPro" id="IPR003010">
    <property type="entry name" value="C-N_Hydrolase"/>
</dbReference>
<evidence type="ECO:0000256" key="3">
    <source>
        <dbReference type="SAM" id="MobiDB-lite"/>
    </source>
</evidence>
<feature type="active site" description="Proton acceptor" evidence="2">
    <location>
        <position position="44"/>
    </location>
</feature>
<dbReference type="Gene3D" id="3.60.110.10">
    <property type="entry name" value="Carbon-nitrogen hydrolase"/>
    <property type="match status" value="2"/>
</dbReference>
<feature type="domain" description="CN hydrolase" evidence="4">
    <location>
        <begin position="5"/>
        <end position="308"/>
    </location>
</feature>
<evidence type="ECO:0000313" key="5">
    <source>
        <dbReference type="EMBL" id="KKZ63243.1"/>
    </source>
</evidence>
<organism evidence="5 6">
    <name type="scientific">[Emmonsia] crescens</name>
    <dbReference type="NCBI Taxonomy" id="73230"/>
    <lineage>
        <taxon>Eukaryota</taxon>
        <taxon>Fungi</taxon>
        <taxon>Dikarya</taxon>
        <taxon>Ascomycota</taxon>
        <taxon>Pezizomycotina</taxon>
        <taxon>Eurotiomycetes</taxon>
        <taxon>Eurotiomycetidae</taxon>
        <taxon>Onygenales</taxon>
        <taxon>Ajellomycetaceae</taxon>
        <taxon>Emergomyces</taxon>
    </lineage>
</organism>
<comment type="caution">
    <text evidence="5">The sequence shown here is derived from an EMBL/GenBank/DDBJ whole genome shotgun (WGS) entry which is preliminary data.</text>
</comment>
<dbReference type="GO" id="GO:0016836">
    <property type="term" value="F:hydro-lyase activity"/>
    <property type="evidence" value="ECO:0007669"/>
    <property type="project" value="UniProtKB-ARBA"/>
</dbReference>
<dbReference type="FunFam" id="3.60.110.10:FF:000016">
    <property type="entry name" value="Nitrilase blr3397"/>
    <property type="match status" value="1"/>
</dbReference>
<reference evidence="6" key="1">
    <citation type="journal article" date="2015" name="PLoS Genet.">
        <title>The dynamic genome and transcriptome of the human fungal pathogen Blastomyces and close relative Emmonsia.</title>
        <authorList>
            <person name="Munoz J.F."/>
            <person name="Gauthier G.M."/>
            <person name="Desjardins C.A."/>
            <person name="Gallo J.E."/>
            <person name="Holder J."/>
            <person name="Sullivan T.D."/>
            <person name="Marty A.J."/>
            <person name="Carmen J.C."/>
            <person name="Chen Z."/>
            <person name="Ding L."/>
            <person name="Gujja S."/>
            <person name="Magrini V."/>
            <person name="Misas E."/>
            <person name="Mitreva M."/>
            <person name="Priest M."/>
            <person name="Saif S."/>
            <person name="Whiston E.A."/>
            <person name="Young S."/>
            <person name="Zeng Q."/>
            <person name="Goldman W.E."/>
            <person name="Mardis E.R."/>
            <person name="Taylor J.W."/>
            <person name="McEwen J.G."/>
            <person name="Clay O.K."/>
            <person name="Klein B.S."/>
            <person name="Cuomo C.A."/>
        </authorList>
    </citation>
    <scope>NUCLEOTIDE SEQUENCE [LARGE SCALE GENOMIC DNA]</scope>
    <source>
        <strain evidence="6">UAMH 3008</strain>
    </source>
</reference>
<dbReference type="VEuPathDB" id="FungiDB:EMCG_02448"/>
<evidence type="ECO:0000313" key="6">
    <source>
        <dbReference type="Proteomes" id="UP000034164"/>
    </source>
</evidence>
<comment type="similarity">
    <text evidence="1">Belongs to the carbon-nitrogen hydrolase superfamily. Nitrilase family.</text>
</comment>
<dbReference type="AlphaFoldDB" id="A0A0G2HYN2"/>
<dbReference type="GO" id="GO:0000257">
    <property type="term" value="F:nitrilase activity"/>
    <property type="evidence" value="ECO:0007669"/>
    <property type="project" value="UniProtKB-ARBA"/>
</dbReference>
<dbReference type="Proteomes" id="UP000034164">
    <property type="component" value="Unassembled WGS sequence"/>
</dbReference>
<evidence type="ECO:0000259" key="4">
    <source>
        <dbReference type="PROSITE" id="PS50263"/>
    </source>
</evidence>
<accession>A0A0G2HYN2</accession>
<dbReference type="PROSITE" id="PS00920">
    <property type="entry name" value="NITRIL_CHT_1"/>
    <property type="match status" value="1"/>
</dbReference>
<dbReference type="OrthoDB" id="10250282at2759"/>
<feature type="compositionally biased region" description="Low complexity" evidence="3">
    <location>
        <begin position="414"/>
        <end position="424"/>
    </location>
</feature>
<dbReference type="PANTHER" id="PTHR46044:SF1">
    <property type="entry name" value="CN HYDROLASE DOMAIN-CONTAINING PROTEIN"/>
    <property type="match status" value="1"/>
</dbReference>
<dbReference type="PROSITE" id="PS50263">
    <property type="entry name" value="CN_HYDROLASE"/>
    <property type="match status" value="1"/>
</dbReference>
<feature type="compositionally biased region" description="Pro residues" evidence="3">
    <location>
        <begin position="370"/>
        <end position="381"/>
    </location>
</feature>
<feature type="compositionally biased region" description="Basic and acidic residues" evidence="3">
    <location>
        <begin position="403"/>
        <end position="413"/>
    </location>
</feature>
<evidence type="ECO:0000256" key="2">
    <source>
        <dbReference type="PROSITE-ProRule" id="PRU10139"/>
    </source>
</evidence>
<proteinExistence type="inferred from homology"/>
<evidence type="ECO:0000256" key="1">
    <source>
        <dbReference type="ARBA" id="ARBA00008129"/>
    </source>
</evidence>
<dbReference type="Pfam" id="PF00795">
    <property type="entry name" value="CN_hydrolase"/>
    <property type="match status" value="1"/>
</dbReference>
<dbReference type="InterPro" id="IPR000132">
    <property type="entry name" value="Nitrilase/CN_hydratase_CS"/>
</dbReference>
<feature type="compositionally biased region" description="Low complexity" evidence="3">
    <location>
        <begin position="305"/>
        <end position="324"/>
    </location>
</feature>
<name>A0A0G2HYN2_9EURO</name>
<feature type="region of interest" description="Disordered" evidence="3">
    <location>
        <begin position="263"/>
        <end position="340"/>
    </location>
</feature>
<protein>
    <submittedName>
        <fullName evidence="5">Nitrilase</fullName>
    </submittedName>
</protein>
<dbReference type="SUPFAM" id="SSF56317">
    <property type="entry name" value="Carbon-nitrogen hydrolase"/>
    <property type="match status" value="2"/>
</dbReference>
<dbReference type="EMBL" id="LCZI01000996">
    <property type="protein sequence ID" value="KKZ63243.1"/>
    <property type="molecule type" value="Genomic_DNA"/>
</dbReference>
<dbReference type="InterPro" id="IPR036526">
    <property type="entry name" value="C-N_Hydrolase_sf"/>
</dbReference>
<feature type="region of interest" description="Disordered" evidence="3">
    <location>
        <begin position="403"/>
        <end position="424"/>
    </location>
</feature>
<dbReference type="PANTHER" id="PTHR46044">
    <property type="entry name" value="NITRILASE"/>
    <property type="match status" value="1"/>
</dbReference>
<feature type="region of interest" description="Disordered" evidence="3">
    <location>
        <begin position="355"/>
        <end position="387"/>
    </location>
</feature>
<dbReference type="InterPro" id="IPR044149">
    <property type="entry name" value="Nitrilases_CHs"/>
</dbReference>
<gene>
    <name evidence="5" type="ORF">EMCG_02448</name>
</gene>